<reference evidence="3" key="1">
    <citation type="submission" date="2016-10" db="EMBL/GenBank/DDBJ databases">
        <authorList>
            <person name="Varghese N."/>
            <person name="Submissions S."/>
        </authorList>
    </citation>
    <scope>NUCLEOTIDE SEQUENCE [LARGE SCALE GENOMIC DNA]</scope>
    <source>
        <strain evidence="3">DSM 13327</strain>
    </source>
</reference>
<organism evidence="2 3">
    <name type="scientific">Pelosinus propionicus DSM 13327</name>
    <dbReference type="NCBI Taxonomy" id="1123291"/>
    <lineage>
        <taxon>Bacteria</taxon>
        <taxon>Bacillati</taxon>
        <taxon>Bacillota</taxon>
        <taxon>Negativicutes</taxon>
        <taxon>Selenomonadales</taxon>
        <taxon>Sporomusaceae</taxon>
        <taxon>Pelosinus</taxon>
    </lineage>
</organism>
<dbReference type="EMBL" id="FOTS01000017">
    <property type="protein sequence ID" value="SFL76743.1"/>
    <property type="molecule type" value="Genomic_DNA"/>
</dbReference>
<dbReference type="RefSeq" id="WP_139214760.1">
    <property type="nucleotide sequence ID" value="NZ_FOTS01000017.1"/>
</dbReference>
<dbReference type="STRING" id="1123291.SAMN04490355_10171"/>
<dbReference type="Gene3D" id="3.30.420.10">
    <property type="entry name" value="Ribonuclease H-like superfamily/Ribonuclease H"/>
    <property type="match status" value="1"/>
</dbReference>
<evidence type="ECO:0000259" key="1">
    <source>
        <dbReference type="PROSITE" id="PS50994"/>
    </source>
</evidence>
<dbReference type="InterPro" id="IPR001584">
    <property type="entry name" value="Integrase_cat-core"/>
</dbReference>
<accession>A0A1I4KDR3</accession>
<dbReference type="InterPro" id="IPR012337">
    <property type="entry name" value="RNaseH-like_sf"/>
</dbReference>
<dbReference type="AlphaFoldDB" id="A0A1I4KDR3"/>
<dbReference type="PROSITE" id="PS50994">
    <property type="entry name" value="INTEGRASE"/>
    <property type="match status" value="1"/>
</dbReference>
<dbReference type="Proteomes" id="UP000199520">
    <property type="component" value="Unassembled WGS sequence"/>
</dbReference>
<feature type="non-terminal residue" evidence="2">
    <location>
        <position position="1"/>
    </location>
</feature>
<dbReference type="PANTHER" id="PTHR46889">
    <property type="entry name" value="TRANSPOSASE INSF FOR INSERTION SEQUENCE IS3B-RELATED"/>
    <property type="match status" value="1"/>
</dbReference>
<keyword evidence="3" id="KW-1185">Reference proteome</keyword>
<dbReference type="InterPro" id="IPR036397">
    <property type="entry name" value="RNaseH_sf"/>
</dbReference>
<dbReference type="OrthoDB" id="1676087at2"/>
<feature type="domain" description="Integrase catalytic" evidence="1">
    <location>
        <begin position="1"/>
        <end position="117"/>
    </location>
</feature>
<evidence type="ECO:0000313" key="2">
    <source>
        <dbReference type="EMBL" id="SFL76743.1"/>
    </source>
</evidence>
<dbReference type="SUPFAM" id="SSF53098">
    <property type="entry name" value="Ribonuclease H-like"/>
    <property type="match status" value="1"/>
</dbReference>
<dbReference type="Pfam" id="PF13333">
    <property type="entry name" value="rve_2"/>
    <property type="match status" value="1"/>
</dbReference>
<gene>
    <name evidence="2" type="ORF">SAMN04490355_10171</name>
</gene>
<dbReference type="InterPro" id="IPR050900">
    <property type="entry name" value="Transposase_IS3/IS150/IS904"/>
</dbReference>
<proteinExistence type="predicted"/>
<dbReference type="PANTHER" id="PTHR46889:SF4">
    <property type="entry name" value="TRANSPOSASE INSO FOR INSERTION SEQUENCE ELEMENT IS911B-RELATED"/>
    <property type="match status" value="1"/>
</dbReference>
<name>A0A1I4KDR3_9FIRM</name>
<dbReference type="GO" id="GO:0003676">
    <property type="term" value="F:nucleic acid binding"/>
    <property type="evidence" value="ECO:0007669"/>
    <property type="project" value="InterPro"/>
</dbReference>
<sequence>PIVHKTLERLHEALSGNLHPEVILHSDQGFHYTHPDFQLSLKDLHIKQSMSRKGNCLDNASMESFFGHMKDEVDIKSCQTFNDLKETIYNYIEYYNCHRYQWGLKKMTPIQYRDHLIVA</sequence>
<protein>
    <submittedName>
        <fullName evidence="2">Integrase core domain-containing protein</fullName>
    </submittedName>
</protein>
<evidence type="ECO:0000313" key="3">
    <source>
        <dbReference type="Proteomes" id="UP000199520"/>
    </source>
</evidence>
<dbReference type="GO" id="GO:0015074">
    <property type="term" value="P:DNA integration"/>
    <property type="evidence" value="ECO:0007669"/>
    <property type="project" value="InterPro"/>
</dbReference>